<proteinExistence type="predicted"/>
<dbReference type="EMBL" id="QGKV02000299">
    <property type="protein sequence ID" value="KAF3595010.1"/>
    <property type="molecule type" value="Genomic_DNA"/>
</dbReference>
<accession>A0ABQ7EEG3</accession>
<organism evidence="1 2">
    <name type="scientific">Brassica cretica</name>
    <name type="common">Mustard</name>
    <dbReference type="NCBI Taxonomy" id="69181"/>
    <lineage>
        <taxon>Eukaryota</taxon>
        <taxon>Viridiplantae</taxon>
        <taxon>Streptophyta</taxon>
        <taxon>Embryophyta</taxon>
        <taxon>Tracheophyta</taxon>
        <taxon>Spermatophyta</taxon>
        <taxon>Magnoliopsida</taxon>
        <taxon>eudicotyledons</taxon>
        <taxon>Gunneridae</taxon>
        <taxon>Pentapetalae</taxon>
        <taxon>rosids</taxon>
        <taxon>malvids</taxon>
        <taxon>Brassicales</taxon>
        <taxon>Brassicaceae</taxon>
        <taxon>Brassiceae</taxon>
        <taxon>Brassica</taxon>
    </lineage>
</organism>
<keyword evidence="2" id="KW-1185">Reference proteome</keyword>
<name>A0ABQ7EEG3_BRACR</name>
<sequence length="87" mass="9984">MANQLLYFSKLKDGWCMQSVLTRNFHFWEPRNVKKGGKLMGVDLLLVDGKDCEPLDTYADDEDDIDLVEQSIAQFLAVNCSAEEHHH</sequence>
<reference evidence="1 2" key="1">
    <citation type="journal article" date="2020" name="BMC Genomics">
        <title>Intraspecific diversification of the crop wild relative Brassica cretica Lam. using demographic model selection.</title>
        <authorList>
            <person name="Kioukis A."/>
            <person name="Michalopoulou V.A."/>
            <person name="Briers L."/>
            <person name="Pirintsos S."/>
            <person name="Studholme D.J."/>
            <person name="Pavlidis P."/>
            <person name="Sarris P.F."/>
        </authorList>
    </citation>
    <scope>NUCLEOTIDE SEQUENCE [LARGE SCALE GENOMIC DNA]</scope>
    <source>
        <strain evidence="2">cv. PFS-1207/04</strain>
    </source>
</reference>
<comment type="caution">
    <text evidence="1">The sequence shown here is derived from an EMBL/GenBank/DDBJ whole genome shotgun (WGS) entry which is preliminary data.</text>
</comment>
<dbReference type="Proteomes" id="UP000266723">
    <property type="component" value="Unassembled WGS sequence"/>
</dbReference>
<evidence type="ECO:0000313" key="2">
    <source>
        <dbReference type="Proteomes" id="UP000266723"/>
    </source>
</evidence>
<gene>
    <name evidence="1" type="ORF">DY000_02024631</name>
</gene>
<evidence type="ECO:0000313" key="1">
    <source>
        <dbReference type="EMBL" id="KAF3595010.1"/>
    </source>
</evidence>
<protein>
    <submittedName>
        <fullName evidence="1">Uncharacterized protein</fullName>
    </submittedName>
</protein>